<proteinExistence type="predicted"/>
<feature type="region of interest" description="Disordered" evidence="6">
    <location>
        <begin position="73"/>
        <end position="95"/>
    </location>
</feature>
<evidence type="ECO:0000313" key="9">
    <source>
        <dbReference type="EMBL" id="AXV05142.1"/>
    </source>
</evidence>
<accession>A0A346XSE5</accession>
<dbReference type="KEGG" id="euz:DVS28_a0435"/>
<evidence type="ECO:0000256" key="4">
    <source>
        <dbReference type="ARBA" id="ARBA00022989"/>
    </source>
</evidence>
<dbReference type="GO" id="GO:0005886">
    <property type="term" value="C:plasma membrane"/>
    <property type="evidence" value="ECO:0007669"/>
    <property type="project" value="UniProtKB-SubCell"/>
</dbReference>
<evidence type="ECO:0000256" key="2">
    <source>
        <dbReference type="ARBA" id="ARBA00022475"/>
    </source>
</evidence>
<evidence type="ECO:0000259" key="8">
    <source>
        <dbReference type="Pfam" id="PF04024"/>
    </source>
</evidence>
<dbReference type="InterPro" id="IPR007168">
    <property type="entry name" value="Phageshock_PspC_N"/>
</dbReference>
<comment type="subcellular location">
    <subcellularLocation>
        <location evidence="1">Cell membrane</location>
        <topology evidence="1">Single-pass membrane protein</topology>
    </subcellularLocation>
</comment>
<dbReference type="OrthoDB" id="7359894at2"/>
<evidence type="ECO:0000256" key="7">
    <source>
        <dbReference type="SAM" id="Phobius"/>
    </source>
</evidence>
<dbReference type="EMBL" id="CP031165">
    <property type="protein sequence ID" value="AXV05142.1"/>
    <property type="molecule type" value="Genomic_DNA"/>
</dbReference>
<gene>
    <name evidence="9" type="ORF">DVS28_a0435</name>
</gene>
<keyword evidence="10" id="KW-1185">Reference proteome</keyword>
<dbReference type="RefSeq" id="WP_114589993.1">
    <property type="nucleotide sequence ID" value="NZ_CP031165.1"/>
</dbReference>
<name>A0A346XSE5_9ACTN</name>
<evidence type="ECO:0000256" key="1">
    <source>
        <dbReference type="ARBA" id="ARBA00004162"/>
    </source>
</evidence>
<feature type="transmembrane region" description="Helical" evidence="7">
    <location>
        <begin position="39"/>
        <end position="62"/>
    </location>
</feature>
<dbReference type="AlphaFoldDB" id="A0A346XSE5"/>
<keyword evidence="2" id="KW-1003">Cell membrane</keyword>
<sequence>MSTATAPTRLYRSTRDKKIAGVCGGIAESMGWDPSTVRLIAALSILLPGPQFLAYFIAWIVLPTDVDVFEPHAAQYPPADPYGPTDGTPTDGPIS</sequence>
<evidence type="ECO:0000256" key="6">
    <source>
        <dbReference type="SAM" id="MobiDB-lite"/>
    </source>
</evidence>
<feature type="domain" description="Phage shock protein PspC N-terminal" evidence="8">
    <location>
        <begin position="9"/>
        <end position="64"/>
    </location>
</feature>
<dbReference type="PANTHER" id="PTHR33885:SF3">
    <property type="entry name" value="PHAGE SHOCK PROTEIN C"/>
    <property type="match status" value="1"/>
</dbReference>
<protein>
    <recommendedName>
        <fullName evidence="8">Phage shock protein PspC N-terminal domain-containing protein</fullName>
    </recommendedName>
</protein>
<dbReference type="Proteomes" id="UP000264006">
    <property type="component" value="Chromosome"/>
</dbReference>
<keyword evidence="4 7" id="KW-1133">Transmembrane helix</keyword>
<dbReference type="Pfam" id="PF04024">
    <property type="entry name" value="PspC"/>
    <property type="match status" value="1"/>
</dbReference>
<dbReference type="InterPro" id="IPR052027">
    <property type="entry name" value="PspC"/>
</dbReference>
<dbReference type="PANTHER" id="PTHR33885">
    <property type="entry name" value="PHAGE SHOCK PROTEIN C"/>
    <property type="match status" value="1"/>
</dbReference>
<evidence type="ECO:0000256" key="3">
    <source>
        <dbReference type="ARBA" id="ARBA00022692"/>
    </source>
</evidence>
<reference evidence="9 10" key="1">
    <citation type="submission" date="2018-09" db="EMBL/GenBank/DDBJ databases">
        <title>Complete genome sequence of Euzebya sp. DY32-46 isolated from seawater of Pacific Ocean.</title>
        <authorList>
            <person name="Xu L."/>
            <person name="Wu Y.-H."/>
            <person name="Xu X.-W."/>
        </authorList>
    </citation>
    <scope>NUCLEOTIDE SEQUENCE [LARGE SCALE GENOMIC DNA]</scope>
    <source>
        <strain evidence="9 10">DY32-46</strain>
    </source>
</reference>
<keyword evidence="3 7" id="KW-0812">Transmembrane</keyword>
<evidence type="ECO:0000256" key="5">
    <source>
        <dbReference type="ARBA" id="ARBA00023136"/>
    </source>
</evidence>
<evidence type="ECO:0000313" key="10">
    <source>
        <dbReference type="Proteomes" id="UP000264006"/>
    </source>
</evidence>
<organism evidence="9 10">
    <name type="scientific">Euzebya pacifica</name>
    <dbReference type="NCBI Taxonomy" id="1608957"/>
    <lineage>
        <taxon>Bacteria</taxon>
        <taxon>Bacillati</taxon>
        <taxon>Actinomycetota</taxon>
        <taxon>Nitriliruptoria</taxon>
        <taxon>Euzebyales</taxon>
    </lineage>
</organism>
<keyword evidence="5 7" id="KW-0472">Membrane</keyword>